<dbReference type="Proteomes" id="UP001286313">
    <property type="component" value="Unassembled WGS sequence"/>
</dbReference>
<dbReference type="PANTHER" id="PTHR46674">
    <property type="entry name" value="INACTIVE PEPTIDYL-PROLYL CIS-TRANS ISOMERASE FKBP6"/>
    <property type="match status" value="1"/>
</dbReference>
<name>A0AAE1GKV8_PETCI</name>
<comment type="catalytic activity">
    <reaction evidence="4">
        <text>[protein]-peptidylproline (omega=180) = [protein]-peptidylproline (omega=0)</text>
        <dbReference type="Rhea" id="RHEA:16237"/>
        <dbReference type="Rhea" id="RHEA-COMP:10747"/>
        <dbReference type="Rhea" id="RHEA-COMP:10748"/>
        <dbReference type="ChEBI" id="CHEBI:83833"/>
        <dbReference type="ChEBI" id="CHEBI:83834"/>
        <dbReference type="EC" id="5.2.1.8"/>
    </reaction>
</comment>
<proteinExistence type="inferred from homology"/>
<dbReference type="InterPro" id="IPR046357">
    <property type="entry name" value="PPIase_dom_sf"/>
</dbReference>
<feature type="compositionally biased region" description="Polar residues" evidence="6">
    <location>
        <begin position="611"/>
        <end position="628"/>
    </location>
</feature>
<gene>
    <name evidence="8" type="ORF">Pcinc_002485</name>
</gene>
<dbReference type="InterPro" id="IPR042282">
    <property type="entry name" value="FKBP6/shu"/>
</dbReference>
<dbReference type="SUPFAM" id="SSF48452">
    <property type="entry name" value="TPR-like"/>
    <property type="match status" value="1"/>
</dbReference>
<comment type="similarity">
    <text evidence="1">Belongs to the FKBP6 family.</text>
</comment>
<dbReference type="Gene3D" id="3.10.50.40">
    <property type="match status" value="1"/>
</dbReference>
<keyword evidence="3 5" id="KW-0802">TPR repeat</keyword>
<evidence type="ECO:0000313" key="9">
    <source>
        <dbReference type="Proteomes" id="UP001286313"/>
    </source>
</evidence>
<dbReference type="GO" id="GO:0034587">
    <property type="term" value="P:piRNA processing"/>
    <property type="evidence" value="ECO:0007669"/>
    <property type="project" value="TreeGrafter"/>
</dbReference>
<dbReference type="SUPFAM" id="SSF54534">
    <property type="entry name" value="FKBP-like"/>
    <property type="match status" value="1"/>
</dbReference>
<evidence type="ECO:0000256" key="2">
    <source>
        <dbReference type="ARBA" id="ARBA00022737"/>
    </source>
</evidence>
<dbReference type="AlphaFoldDB" id="A0AAE1GKV8"/>
<dbReference type="GO" id="GO:0005737">
    <property type="term" value="C:cytoplasm"/>
    <property type="evidence" value="ECO:0007669"/>
    <property type="project" value="TreeGrafter"/>
</dbReference>
<organism evidence="8 9">
    <name type="scientific">Petrolisthes cinctipes</name>
    <name type="common">Flat porcelain crab</name>
    <dbReference type="NCBI Taxonomy" id="88211"/>
    <lineage>
        <taxon>Eukaryota</taxon>
        <taxon>Metazoa</taxon>
        <taxon>Ecdysozoa</taxon>
        <taxon>Arthropoda</taxon>
        <taxon>Crustacea</taxon>
        <taxon>Multicrustacea</taxon>
        <taxon>Malacostraca</taxon>
        <taxon>Eumalacostraca</taxon>
        <taxon>Eucarida</taxon>
        <taxon>Decapoda</taxon>
        <taxon>Pleocyemata</taxon>
        <taxon>Anomura</taxon>
        <taxon>Galatheoidea</taxon>
        <taxon>Porcellanidae</taxon>
        <taxon>Petrolisthes</taxon>
    </lineage>
</organism>
<dbReference type="GO" id="GO:0007283">
    <property type="term" value="P:spermatogenesis"/>
    <property type="evidence" value="ECO:0007669"/>
    <property type="project" value="TreeGrafter"/>
</dbReference>
<evidence type="ECO:0000313" key="8">
    <source>
        <dbReference type="EMBL" id="KAK3893711.1"/>
    </source>
</evidence>
<dbReference type="Pfam" id="PF00254">
    <property type="entry name" value="FKBP_C"/>
    <property type="match status" value="1"/>
</dbReference>
<dbReference type="EC" id="5.2.1.8" evidence="4"/>
<dbReference type="Gene3D" id="1.25.40.10">
    <property type="entry name" value="Tetratricopeptide repeat domain"/>
    <property type="match status" value="1"/>
</dbReference>
<dbReference type="GO" id="GO:0003755">
    <property type="term" value="F:peptidyl-prolyl cis-trans isomerase activity"/>
    <property type="evidence" value="ECO:0007669"/>
    <property type="project" value="UniProtKB-KW"/>
</dbReference>
<evidence type="ECO:0000256" key="6">
    <source>
        <dbReference type="SAM" id="MobiDB-lite"/>
    </source>
</evidence>
<evidence type="ECO:0000256" key="3">
    <source>
        <dbReference type="ARBA" id="ARBA00022803"/>
    </source>
</evidence>
<reference evidence="8" key="1">
    <citation type="submission" date="2023-10" db="EMBL/GenBank/DDBJ databases">
        <title>Genome assemblies of two species of porcelain crab, Petrolisthes cinctipes and Petrolisthes manimaculis (Anomura: Porcellanidae).</title>
        <authorList>
            <person name="Angst P."/>
        </authorList>
    </citation>
    <scope>NUCLEOTIDE SEQUENCE</scope>
    <source>
        <strain evidence="8">PB745_01</strain>
        <tissue evidence="8">Gill</tissue>
    </source>
</reference>
<feature type="repeat" description="TPR" evidence="5">
    <location>
        <begin position="542"/>
        <end position="575"/>
    </location>
</feature>
<dbReference type="InterPro" id="IPR011990">
    <property type="entry name" value="TPR-like_helical_dom_sf"/>
</dbReference>
<feature type="compositionally biased region" description="Basic and acidic residues" evidence="6">
    <location>
        <begin position="44"/>
        <end position="158"/>
    </location>
</feature>
<dbReference type="EMBL" id="JAWQEG010000182">
    <property type="protein sequence ID" value="KAK3893711.1"/>
    <property type="molecule type" value="Genomic_DNA"/>
</dbReference>
<keyword evidence="4" id="KW-0697">Rotamase</keyword>
<comment type="caution">
    <text evidence="8">The sequence shown here is derived from an EMBL/GenBank/DDBJ whole genome shotgun (WGS) entry which is preliminary data.</text>
</comment>
<evidence type="ECO:0000256" key="5">
    <source>
        <dbReference type="PROSITE-ProRule" id="PRU00339"/>
    </source>
</evidence>
<keyword evidence="9" id="KW-1185">Reference proteome</keyword>
<evidence type="ECO:0000256" key="1">
    <source>
        <dbReference type="ARBA" id="ARBA00009648"/>
    </source>
</evidence>
<dbReference type="SMART" id="SM00028">
    <property type="entry name" value="TPR"/>
    <property type="match status" value="3"/>
</dbReference>
<protein>
    <recommendedName>
        <fullName evidence="4">peptidylprolyl isomerase</fullName>
        <ecNumber evidence="4">5.2.1.8</ecNumber>
    </recommendedName>
</protein>
<evidence type="ECO:0000256" key="4">
    <source>
        <dbReference type="PROSITE-ProRule" id="PRU00277"/>
    </source>
</evidence>
<dbReference type="PANTHER" id="PTHR46674:SF1">
    <property type="entry name" value="INACTIVE PEPTIDYL-PROLYL CIS-TRANS ISOMERASE FKBP6"/>
    <property type="match status" value="1"/>
</dbReference>
<feature type="region of interest" description="Disordered" evidence="6">
    <location>
        <begin position="23"/>
        <end position="228"/>
    </location>
</feature>
<dbReference type="GO" id="GO:0051879">
    <property type="term" value="F:Hsp90 protein binding"/>
    <property type="evidence" value="ECO:0007669"/>
    <property type="project" value="TreeGrafter"/>
</dbReference>
<accession>A0AAE1GKV8</accession>
<sequence>MFTCSPLHICYWYVRTEKRHVDSSSSNKSECLPIQSTYPTILRGESEGRGSQKMEGESESEGRGCQKMERESEGRGCQKMEGENEGRGCQKMERESEGRGCQKMEGESEGRGCQKMERESEGRGCQKMERESEGRGCQKKEGESEGRGCQKMERESEGRGCQNMEGESEGRGCQKMEGESEGRGCQKMEGESEGRGCQKMERESEGRGCQNMEGESDGNGQQEGQDPSYALPVHLTKTVHLSDLCSDTGSGFEVSEEQFETHLSSPSTFFDDDSVISSLQFGAGNCFFNDDENSNSEDEIHIEPFEKLAQKMEDLTGDGGVLKMEVWPGVGGDIPSGASVVFHFSAFLQYCDEPFDSSHLRNKPERKHVDMGEMIPGFNLAIKTMRKGEIARFLIQPDYAYGKLGCLPRIPGDEAILYEVNLISFLDRVAADSYEELDEQARSSATFQEKLEAARAYHRQGNENYREHCLPAARKAYYRASWIMENAGLKDEAEEVQRGSLLAKLHSNLAQVFLDMKEPERACTQCKLGINISRGQSDDVLAKIYYRFGKAKALLNDFKGARKEFHHAQHLKPNNPEINKELAALLGKEMKVAAKERFMCQRMFSSLGNNNDQVASDSKLTPPISSTQAKKDSSDNSEFPNVTPEFERVVEERLLYFAADPNVNELTFPSMLSQEEITFISVAAKIANLSIQLTYKGRDAVLKLVKKKSISIG</sequence>
<dbReference type="PROSITE" id="PS50059">
    <property type="entry name" value="FKBP_PPIASE"/>
    <property type="match status" value="1"/>
</dbReference>
<keyword evidence="2" id="KW-0677">Repeat</keyword>
<evidence type="ECO:0000259" key="7">
    <source>
        <dbReference type="PROSITE" id="PS50059"/>
    </source>
</evidence>
<keyword evidence="4" id="KW-0413">Isomerase</keyword>
<dbReference type="InterPro" id="IPR001179">
    <property type="entry name" value="PPIase_FKBP_dom"/>
</dbReference>
<feature type="compositionally biased region" description="Basic and acidic residues" evidence="6">
    <location>
        <begin position="168"/>
        <end position="206"/>
    </location>
</feature>
<feature type="compositionally biased region" description="Polar residues" evidence="6">
    <location>
        <begin position="23"/>
        <end position="39"/>
    </location>
</feature>
<feature type="domain" description="PPIase FKBP-type" evidence="7">
    <location>
        <begin position="337"/>
        <end position="426"/>
    </location>
</feature>
<feature type="region of interest" description="Disordered" evidence="6">
    <location>
        <begin position="611"/>
        <end position="641"/>
    </location>
</feature>
<dbReference type="PROSITE" id="PS50005">
    <property type="entry name" value="TPR"/>
    <property type="match status" value="1"/>
</dbReference>
<dbReference type="InterPro" id="IPR019734">
    <property type="entry name" value="TPR_rpt"/>
</dbReference>